<keyword evidence="1" id="KW-0812">Transmembrane</keyword>
<protein>
    <recommendedName>
        <fullName evidence="4">DUF998 domain-containing protein</fullName>
    </recommendedName>
</protein>
<feature type="transmembrane region" description="Helical" evidence="1">
    <location>
        <begin position="20"/>
        <end position="42"/>
    </location>
</feature>
<evidence type="ECO:0000313" key="2">
    <source>
        <dbReference type="EMBL" id="NME89707.1"/>
    </source>
</evidence>
<sequence length="154" mass="16713">MIPLMIGAWNIKSQRAKKPFPLIGMAMAFISGILSAGLWMSWNSDSPITHYFQRGAPTQFPAWQVIGCGATVVILSALILIKYSRHRNVLSCATVITTAGFTTAYAHAASFSVSTQEAVGVLLSYIDINLLLIATNGICLGVIKWREPRKSNQG</sequence>
<evidence type="ECO:0000313" key="3">
    <source>
        <dbReference type="Proteomes" id="UP000544551"/>
    </source>
</evidence>
<dbReference type="AlphaFoldDB" id="A0AB36CN17"/>
<accession>A0AB36CN17</accession>
<proteinExistence type="predicted"/>
<keyword evidence="1" id="KW-0472">Membrane</keyword>
<name>A0AB36CN17_9CORY</name>
<dbReference type="RefSeq" id="WP_168969970.1">
    <property type="nucleotide sequence ID" value="NZ_JABAFZ010000007.1"/>
</dbReference>
<dbReference type="Proteomes" id="UP000544551">
    <property type="component" value="Unassembled WGS sequence"/>
</dbReference>
<feature type="transmembrane region" description="Helical" evidence="1">
    <location>
        <begin position="88"/>
        <end position="106"/>
    </location>
</feature>
<feature type="transmembrane region" description="Helical" evidence="1">
    <location>
        <begin position="62"/>
        <end position="81"/>
    </location>
</feature>
<feature type="transmembrane region" description="Helical" evidence="1">
    <location>
        <begin position="118"/>
        <end position="143"/>
    </location>
</feature>
<keyword evidence="1" id="KW-1133">Transmembrane helix</keyword>
<gene>
    <name evidence="2" type="ORF">HF853_08525</name>
</gene>
<reference evidence="2 3" key="1">
    <citation type="submission" date="2020-04" db="EMBL/GenBank/DDBJ databases">
        <authorList>
            <person name="Hitch T.C.A."/>
            <person name="Wylensek D."/>
            <person name="Clavel T."/>
        </authorList>
    </citation>
    <scope>NUCLEOTIDE SEQUENCE [LARGE SCALE GENOMIC DNA]</scope>
    <source>
        <strain evidence="2 3">BL-383-APC-3D</strain>
    </source>
</reference>
<organism evidence="2 3">
    <name type="scientific">Corynebacterium stationis</name>
    <dbReference type="NCBI Taxonomy" id="1705"/>
    <lineage>
        <taxon>Bacteria</taxon>
        <taxon>Bacillati</taxon>
        <taxon>Actinomycetota</taxon>
        <taxon>Actinomycetes</taxon>
        <taxon>Mycobacteriales</taxon>
        <taxon>Corynebacteriaceae</taxon>
        <taxon>Corynebacterium</taxon>
    </lineage>
</organism>
<evidence type="ECO:0008006" key="4">
    <source>
        <dbReference type="Google" id="ProtNLM"/>
    </source>
</evidence>
<evidence type="ECO:0000256" key="1">
    <source>
        <dbReference type="SAM" id="Phobius"/>
    </source>
</evidence>
<comment type="caution">
    <text evidence="2">The sequence shown here is derived from an EMBL/GenBank/DDBJ whole genome shotgun (WGS) entry which is preliminary data.</text>
</comment>
<dbReference type="EMBL" id="JABAFZ010000007">
    <property type="protein sequence ID" value="NME89707.1"/>
    <property type="molecule type" value="Genomic_DNA"/>
</dbReference>